<feature type="compositionally biased region" description="Basic and acidic residues" evidence="1">
    <location>
        <begin position="173"/>
        <end position="182"/>
    </location>
</feature>
<dbReference type="PANTHER" id="PTHR48475:SF2">
    <property type="entry name" value="RIBONUCLEASE H"/>
    <property type="match status" value="1"/>
</dbReference>
<name>A0A7J0EXF0_9ERIC</name>
<sequence>MRYLPLEKLILALIVTSRKLMHYFQAHPISVYTEFLLKDVLLKANLSGRLSKWSLEFGQFDIKFSPRVAIKGSVLAGSGVDFSPKAGVPEQNHTKPPRGQDHNLQDASSELQLLNGSIEVDLGLPKGNGTIESEDPPEGAEVIIEPPQVDPSLAWRMHVDRAKNSQGAGIRSGLKESRRSSL</sequence>
<dbReference type="EMBL" id="BJWL01000007">
    <property type="protein sequence ID" value="GFY91125.1"/>
    <property type="molecule type" value="Genomic_DNA"/>
</dbReference>
<dbReference type="PANTHER" id="PTHR48475">
    <property type="entry name" value="RIBONUCLEASE H"/>
    <property type="match status" value="1"/>
</dbReference>
<feature type="region of interest" description="Disordered" evidence="1">
    <location>
        <begin position="160"/>
        <end position="182"/>
    </location>
</feature>
<comment type="caution">
    <text evidence="2">The sequence shown here is derived from an EMBL/GenBank/DDBJ whole genome shotgun (WGS) entry which is preliminary data.</text>
</comment>
<gene>
    <name evidence="2" type="ORF">Acr_07g0013210</name>
</gene>
<reference evidence="2 3" key="1">
    <citation type="submission" date="2019-07" db="EMBL/GenBank/DDBJ databases">
        <title>De Novo Assembly of kiwifruit Actinidia rufa.</title>
        <authorList>
            <person name="Sugita-Konishi S."/>
            <person name="Sato K."/>
            <person name="Mori E."/>
            <person name="Abe Y."/>
            <person name="Kisaki G."/>
            <person name="Hamano K."/>
            <person name="Suezawa K."/>
            <person name="Otani M."/>
            <person name="Fukuda T."/>
            <person name="Manabe T."/>
            <person name="Gomi K."/>
            <person name="Tabuchi M."/>
            <person name="Akimitsu K."/>
            <person name="Kataoka I."/>
        </authorList>
    </citation>
    <scope>NUCLEOTIDE SEQUENCE [LARGE SCALE GENOMIC DNA]</scope>
    <source>
        <strain evidence="3">cv. Fuchu</strain>
    </source>
</reference>
<evidence type="ECO:0000313" key="3">
    <source>
        <dbReference type="Proteomes" id="UP000585474"/>
    </source>
</evidence>
<dbReference type="OrthoDB" id="1730596at2759"/>
<evidence type="ECO:0000313" key="2">
    <source>
        <dbReference type="EMBL" id="GFY91125.1"/>
    </source>
</evidence>
<evidence type="ECO:0000256" key="1">
    <source>
        <dbReference type="SAM" id="MobiDB-lite"/>
    </source>
</evidence>
<organism evidence="2 3">
    <name type="scientific">Actinidia rufa</name>
    <dbReference type="NCBI Taxonomy" id="165716"/>
    <lineage>
        <taxon>Eukaryota</taxon>
        <taxon>Viridiplantae</taxon>
        <taxon>Streptophyta</taxon>
        <taxon>Embryophyta</taxon>
        <taxon>Tracheophyta</taxon>
        <taxon>Spermatophyta</taxon>
        <taxon>Magnoliopsida</taxon>
        <taxon>eudicotyledons</taxon>
        <taxon>Gunneridae</taxon>
        <taxon>Pentapetalae</taxon>
        <taxon>asterids</taxon>
        <taxon>Ericales</taxon>
        <taxon>Actinidiaceae</taxon>
        <taxon>Actinidia</taxon>
    </lineage>
</organism>
<accession>A0A7J0EXF0</accession>
<protein>
    <submittedName>
        <fullName evidence="2">Uncharacterized protein</fullName>
    </submittedName>
</protein>
<dbReference type="AlphaFoldDB" id="A0A7J0EXF0"/>
<keyword evidence="3" id="KW-1185">Reference proteome</keyword>
<dbReference type="Proteomes" id="UP000585474">
    <property type="component" value="Unassembled WGS sequence"/>
</dbReference>
<proteinExistence type="predicted"/>
<feature type="region of interest" description="Disordered" evidence="1">
    <location>
        <begin position="82"/>
        <end position="103"/>
    </location>
</feature>